<dbReference type="AlphaFoldDB" id="A0A819HHL8"/>
<protein>
    <submittedName>
        <fullName evidence="4">Uncharacterized protein</fullName>
    </submittedName>
</protein>
<dbReference type="EMBL" id="CAJOAY010001879">
    <property type="protein sequence ID" value="CAF3897551.1"/>
    <property type="molecule type" value="Genomic_DNA"/>
</dbReference>
<dbReference type="Proteomes" id="UP000663881">
    <property type="component" value="Unassembled WGS sequence"/>
</dbReference>
<name>A0A819HHL8_9BILA</name>
<dbReference type="InterPro" id="IPR013083">
    <property type="entry name" value="Znf_RING/FYVE/PHD"/>
</dbReference>
<evidence type="ECO:0000313" key="3">
    <source>
        <dbReference type="EMBL" id="CAF3552967.1"/>
    </source>
</evidence>
<dbReference type="EMBL" id="CAJOAZ010000148">
    <property type="protein sequence ID" value="CAF3552967.1"/>
    <property type="molecule type" value="Genomic_DNA"/>
</dbReference>
<dbReference type="OrthoDB" id="10017393at2759"/>
<reference evidence="4" key="1">
    <citation type="submission" date="2021-02" db="EMBL/GenBank/DDBJ databases">
        <authorList>
            <person name="Nowell W R."/>
        </authorList>
    </citation>
    <scope>NUCLEOTIDE SEQUENCE</scope>
</reference>
<accession>A0A819HHL8</accession>
<dbReference type="Gene3D" id="3.30.40.10">
    <property type="entry name" value="Zinc/RING finger domain, C3HC4 (zinc finger)"/>
    <property type="match status" value="1"/>
</dbReference>
<sequence>MYSHLSDDEKLILLKYKKLKLLRAIKISGQDCMLRIDDLASILFKPCQHTGFCEECTAKLNICLTWLFACKGESTIISVT</sequence>
<evidence type="ECO:0000313" key="4">
    <source>
        <dbReference type="EMBL" id="CAF3897551.1"/>
    </source>
</evidence>
<gene>
    <name evidence="1" type="ORF">JYZ213_LOCUS28315</name>
    <name evidence="4" type="ORF">OKA104_LOCUS24003</name>
    <name evidence="3" type="ORF">OXD698_LOCUS4023</name>
    <name evidence="2" type="ORF">VCS650_LOCUS30496</name>
</gene>
<evidence type="ECO:0000313" key="5">
    <source>
        <dbReference type="Proteomes" id="UP000663881"/>
    </source>
</evidence>
<dbReference type="Proteomes" id="UP000663891">
    <property type="component" value="Unassembled WGS sequence"/>
</dbReference>
<comment type="caution">
    <text evidence="4">The sequence shown here is derived from an EMBL/GenBank/DDBJ whole genome shotgun (WGS) entry which is preliminary data.</text>
</comment>
<evidence type="ECO:0000313" key="1">
    <source>
        <dbReference type="EMBL" id="CAF1226822.1"/>
    </source>
</evidence>
<dbReference type="EMBL" id="CAJNON010000497">
    <property type="protein sequence ID" value="CAF1290814.1"/>
    <property type="molecule type" value="Genomic_DNA"/>
</dbReference>
<dbReference type="Proteomes" id="UP000663845">
    <property type="component" value="Unassembled WGS sequence"/>
</dbReference>
<organism evidence="4 5">
    <name type="scientific">Adineta steineri</name>
    <dbReference type="NCBI Taxonomy" id="433720"/>
    <lineage>
        <taxon>Eukaryota</taxon>
        <taxon>Metazoa</taxon>
        <taxon>Spiralia</taxon>
        <taxon>Gnathifera</taxon>
        <taxon>Rotifera</taxon>
        <taxon>Eurotatoria</taxon>
        <taxon>Bdelloidea</taxon>
        <taxon>Adinetida</taxon>
        <taxon>Adinetidae</taxon>
        <taxon>Adineta</taxon>
    </lineage>
</organism>
<proteinExistence type="predicted"/>
<evidence type="ECO:0000313" key="2">
    <source>
        <dbReference type="EMBL" id="CAF1290814.1"/>
    </source>
</evidence>
<dbReference type="EMBL" id="CAJNOG010000410">
    <property type="protein sequence ID" value="CAF1226822.1"/>
    <property type="molecule type" value="Genomic_DNA"/>
</dbReference>
<dbReference type="Proteomes" id="UP000663844">
    <property type="component" value="Unassembled WGS sequence"/>
</dbReference>